<evidence type="ECO:0000259" key="8">
    <source>
        <dbReference type="Pfam" id="PF01765"/>
    </source>
</evidence>
<comment type="caution">
    <text evidence="9">The sequence shown here is derived from an EMBL/GenBank/DDBJ whole genome shotgun (WGS) entry which is preliminary data.</text>
</comment>
<dbReference type="Gene3D" id="3.30.1360.40">
    <property type="match status" value="1"/>
</dbReference>
<dbReference type="Proteomes" id="UP000476030">
    <property type="component" value="Unassembled WGS sequence"/>
</dbReference>
<keyword evidence="4 6" id="KW-0648">Protein biosynthesis</keyword>
<dbReference type="Pfam" id="PF01765">
    <property type="entry name" value="RRF"/>
    <property type="match status" value="1"/>
</dbReference>
<protein>
    <recommendedName>
        <fullName evidence="6">Ribosome-recycling factor</fullName>
        <shortName evidence="6">RRF</shortName>
    </recommendedName>
    <alternativeName>
        <fullName evidence="6">Ribosome-releasing factor</fullName>
    </alternativeName>
</protein>
<dbReference type="EMBL" id="WTUW01000002">
    <property type="protein sequence ID" value="MZR30490.1"/>
    <property type="molecule type" value="Genomic_DNA"/>
</dbReference>
<dbReference type="PANTHER" id="PTHR20982">
    <property type="entry name" value="RIBOSOME RECYCLING FACTOR"/>
    <property type="match status" value="1"/>
</dbReference>
<dbReference type="PANTHER" id="PTHR20982:SF3">
    <property type="entry name" value="MITOCHONDRIAL RIBOSOME RECYCLING FACTOR PSEUDO 1"/>
    <property type="match status" value="1"/>
</dbReference>
<comment type="subcellular location">
    <subcellularLocation>
        <location evidence="1 6">Cytoplasm</location>
    </subcellularLocation>
</comment>
<dbReference type="NCBIfam" id="TIGR00496">
    <property type="entry name" value="frr"/>
    <property type="match status" value="1"/>
</dbReference>
<evidence type="ECO:0000256" key="4">
    <source>
        <dbReference type="ARBA" id="ARBA00022917"/>
    </source>
</evidence>
<evidence type="ECO:0000256" key="3">
    <source>
        <dbReference type="ARBA" id="ARBA00022490"/>
    </source>
</evidence>
<dbReference type="HAMAP" id="MF_00040">
    <property type="entry name" value="RRF"/>
    <property type="match status" value="1"/>
</dbReference>
<dbReference type="InterPro" id="IPR002661">
    <property type="entry name" value="Ribosome_recyc_fac"/>
</dbReference>
<dbReference type="GO" id="GO:0043023">
    <property type="term" value="F:ribosomal large subunit binding"/>
    <property type="evidence" value="ECO:0007669"/>
    <property type="project" value="TreeGrafter"/>
</dbReference>
<feature type="domain" description="Ribosome recycling factor" evidence="8">
    <location>
        <begin position="20"/>
        <end position="183"/>
    </location>
</feature>
<evidence type="ECO:0000256" key="5">
    <source>
        <dbReference type="ARBA" id="ARBA00025050"/>
    </source>
</evidence>
<comment type="similarity">
    <text evidence="2 6">Belongs to the RRF family.</text>
</comment>
<dbReference type="Gene3D" id="1.10.132.20">
    <property type="entry name" value="Ribosome-recycling factor"/>
    <property type="match status" value="1"/>
</dbReference>
<evidence type="ECO:0000256" key="7">
    <source>
        <dbReference type="SAM" id="MobiDB-lite"/>
    </source>
</evidence>
<accession>A0A6L8W7X8</accession>
<dbReference type="CDD" id="cd00520">
    <property type="entry name" value="RRF"/>
    <property type="match status" value="1"/>
</dbReference>
<gene>
    <name evidence="6" type="primary">frr</name>
    <name evidence="9" type="ORF">GQE98_07550</name>
</gene>
<proteinExistence type="inferred from homology"/>
<dbReference type="SUPFAM" id="SSF55194">
    <property type="entry name" value="Ribosome recycling factor, RRF"/>
    <property type="match status" value="1"/>
</dbReference>
<dbReference type="AlphaFoldDB" id="A0A6L8W7X8"/>
<evidence type="ECO:0000256" key="1">
    <source>
        <dbReference type="ARBA" id="ARBA00004496"/>
    </source>
</evidence>
<evidence type="ECO:0000256" key="6">
    <source>
        <dbReference type="HAMAP-Rule" id="MF_00040"/>
    </source>
</evidence>
<keyword evidence="10" id="KW-1185">Reference proteome</keyword>
<reference evidence="9 10" key="1">
    <citation type="submission" date="2019-12" db="EMBL/GenBank/DDBJ databases">
        <title>Snethiella sp. nov. sp. isolated from sea sand.</title>
        <authorList>
            <person name="Kim J."/>
            <person name="Jeong S.E."/>
            <person name="Jung H.S."/>
            <person name="Jeon C.O."/>
        </authorList>
    </citation>
    <scope>NUCLEOTIDE SEQUENCE [LARGE SCALE GENOMIC DNA]</scope>
    <source>
        <strain evidence="9 10">DP05</strain>
    </source>
</reference>
<sequence>MAAPNMKDLEKRMQGALEALKHEFAGLRTGRAHTSLLDTVMVESYGASMPINQIGTVSTPEPRSLSVQVWDKTNVKAVEKGIRNSGLGLNPVVDGLVVRVPIPELTEERRAELAKVASSYSENAKVAIRNVRRHGMDDAKSAEKDGDFSEDDRKKAEDNIQKLTDNYVEKVDEMLSEKQQEIMQV</sequence>
<dbReference type="GO" id="GO:0005829">
    <property type="term" value="C:cytosol"/>
    <property type="evidence" value="ECO:0007669"/>
    <property type="project" value="GOC"/>
</dbReference>
<dbReference type="InterPro" id="IPR036191">
    <property type="entry name" value="RRF_sf"/>
</dbReference>
<dbReference type="FunFam" id="1.10.132.20:FF:000001">
    <property type="entry name" value="Ribosome-recycling factor"/>
    <property type="match status" value="1"/>
</dbReference>
<feature type="compositionally biased region" description="Basic and acidic residues" evidence="7">
    <location>
        <begin position="134"/>
        <end position="160"/>
    </location>
</feature>
<dbReference type="InterPro" id="IPR023584">
    <property type="entry name" value="Ribosome_recyc_fac_dom"/>
</dbReference>
<dbReference type="GO" id="GO:0002184">
    <property type="term" value="P:cytoplasmic translational termination"/>
    <property type="evidence" value="ECO:0007669"/>
    <property type="project" value="TreeGrafter"/>
</dbReference>
<feature type="region of interest" description="Disordered" evidence="7">
    <location>
        <begin position="131"/>
        <end position="160"/>
    </location>
</feature>
<name>A0A6L8W7X8_9PROT</name>
<keyword evidence="3 6" id="KW-0963">Cytoplasm</keyword>
<evidence type="ECO:0000313" key="9">
    <source>
        <dbReference type="EMBL" id="MZR30490.1"/>
    </source>
</evidence>
<organism evidence="9 10">
    <name type="scientific">Sneathiella litorea</name>
    <dbReference type="NCBI Taxonomy" id="2606216"/>
    <lineage>
        <taxon>Bacteria</taxon>
        <taxon>Pseudomonadati</taxon>
        <taxon>Pseudomonadota</taxon>
        <taxon>Alphaproteobacteria</taxon>
        <taxon>Sneathiellales</taxon>
        <taxon>Sneathiellaceae</taxon>
        <taxon>Sneathiella</taxon>
    </lineage>
</organism>
<dbReference type="FunFam" id="3.30.1360.40:FF:000001">
    <property type="entry name" value="Ribosome-recycling factor"/>
    <property type="match status" value="1"/>
</dbReference>
<comment type="function">
    <text evidence="5 6">Responsible for the release of ribosomes from messenger RNA at the termination of protein biosynthesis. May increase the efficiency of translation by recycling ribosomes from one round of translation to another.</text>
</comment>
<evidence type="ECO:0000256" key="2">
    <source>
        <dbReference type="ARBA" id="ARBA00005912"/>
    </source>
</evidence>
<evidence type="ECO:0000313" key="10">
    <source>
        <dbReference type="Proteomes" id="UP000476030"/>
    </source>
</evidence>
<dbReference type="RefSeq" id="WP_161315070.1">
    <property type="nucleotide sequence ID" value="NZ_WTUW01000002.1"/>
</dbReference>